<evidence type="ECO:0000313" key="1">
    <source>
        <dbReference type="EMBL" id="GIY31102.1"/>
    </source>
</evidence>
<accession>A0AAV4SC90</accession>
<evidence type="ECO:0000313" key="2">
    <source>
        <dbReference type="Proteomes" id="UP001054945"/>
    </source>
</evidence>
<sequence>MLQVCWLACVNSRRAAQLVFAFIENAGIKCSRRPRNLVFIRRSIHRYSPTSPNICSINLAELLLHWEGSAGVKGTPRVFFGYRLAFVSEEIKEFFFPSPLMVVPKSYGPPLIDGSNHQTPHECNCEPSAIWHRQERPHRMVFQHIFQLHFESDDMFGINNQIISPPPMITMLHILKMISFNMKNDVVNIENDDVYLKIVQLPKWFTVTFAFGFY</sequence>
<dbReference type="Proteomes" id="UP001054945">
    <property type="component" value="Unassembled WGS sequence"/>
</dbReference>
<proteinExistence type="predicted"/>
<reference evidence="1 2" key="1">
    <citation type="submission" date="2021-06" db="EMBL/GenBank/DDBJ databases">
        <title>Caerostris extrusa draft genome.</title>
        <authorList>
            <person name="Kono N."/>
            <person name="Arakawa K."/>
        </authorList>
    </citation>
    <scope>NUCLEOTIDE SEQUENCE [LARGE SCALE GENOMIC DNA]</scope>
</reference>
<comment type="caution">
    <text evidence="1">The sequence shown here is derived from an EMBL/GenBank/DDBJ whole genome shotgun (WGS) entry which is preliminary data.</text>
</comment>
<organism evidence="1 2">
    <name type="scientific">Caerostris extrusa</name>
    <name type="common">Bark spider</name>
    <name type="synonym">Caerostris bankana</name>
    <dbReference type="NCBI Taxonomy" id="172846"/>
    <lineage>
        <taxon>Eukaryota</taxon>
        <taxon>Metazoa</taxon>
        <taxon>Ecdysozoa</taxon>
        <taxon>Arthropoda</taxon>
        <taxon>Chelicerata</taxon>
        <taxon>Arachnida</taxon>
        <taxon>Araneae</taxon>
        <taxon>Araneomorphae</taxon>
        <taxon>Entelegynae</taxon>
        <taxon>Araneoidea</taxon>
        <taxon>Araneidae</taxon>
        <taxon>Caerostris</taxon>
    </lineage>
</organism>
<name>A0AAV4SC90_CAEEX</name>
<dbReference type="AlphaFoldDB" id="A0AAV4SC90"/>
<gene>
    <name evidence="1" type="ORF">CEXT_291401</name>
</gene>
<protein>
    <submittedName>
        <fullName evidence="1">Uncharacterized protein</fullName>
    </submittedName>
</protein>
<keyword evidence="2" id="KW-1185">Reference proteome</keyword>
<dbReference type="EMBL" id="BPLR01009324">
    <property type="protein sequence ID" value="GIY31102.1"/>
    <property type="molecule type" value="Genomic_DNA"/>
</dbReference>